<comment type="caution">
    <text evidence="9">The sequence shown here is derived from an EMBL/GenBank/DDBJ whole genome shotgun (WGS) entry which is preliminary data.</text>
</comment>
<dbReference type="Proteomes" id="UP000324632">
    <property type="component" value="Chromosome 25"/>
</dbReference>
<dbReference type="FunFam" id="4.10.1000.10:FF:000001">
    <property type="entry name" value="zinc finger CCCH domain-containing protein 15-like"/>
    <property type="match status" value="1"/>
</dbReference>
<dbReference type="GO" id="GO:0008270">
    <property type="term" value="F:zinc ion binding"/>
    <property type="evidence" value="ECO:0007669"/>
    <property type="project" value="UniProtKB-KW"/>
</dbReference>
<dbReference type="EMBL" id="SOYY01000025">
    <property type="protein sequence ID" value="KAA0702376.1"/>
    <property type="molecule type" value="Genomic_DNA"/>
</dbReference>
<dbReference type="Gene3D" id="4.10.1000.10">
    <property type="entry name" value="Zinc finger, CCCH-type"/>
    <property type="match status" value="2"/>
</dbReference>
<dbReference type="GO" id="GO:1990904">
    <property type="term" value="C:ribonucleoprotein complex"/>
    <property type="evidence" value="ECO:0007669"/>
    <property type="project" value="UniProtKB-KW"/>
</dbReference>
<dbReference type="GO" id="GO:0035925">
    <property type="term" value="F:mRNA 3'-UTR AU-rich region binding"/>
    <property type="evidence" value="ECO:0007669"/>
    <property type="project" value="UniProtKB-UniRule"/>
</dbReference>
<protein>
    <recommendedName>
        <fullName evidence="6">mRNA decay activator protein ZFP36</fullName>
    </recommendedName>
    <alternativeName>
        <fullName evidence="6">Zinc finger protein 36</fullName>
    </alternativeName>
</protein>
<keyword evidence="1 5" id="KW-0479">Metal-binding</keyword>
<dbReference type="OrthoDB" id="410307at2759"/>
<dbReference type="Pfam" id="PF00642">
    <property type="entry name" value="zf-CCCH"/>
    <property type="match status" value="2"/>
</dbReference>
<dbReference type="GO" id="GO:0005737">
    <property type="term" value="C:cytoplasm"/>
    <property type="evidence" value="ECO:0007669"/>
    <property type="project" value="UniProtKB-SubCell"/>
</dbReference>
<dbReference type="SMART" id="SM00356">
    <property type="entry name" value="ZnF_C3H1"/>
    <property type="match status" value="2"/>
</dbReference>
<evidence type="ECO:0000256" key="6">
    <source>
        <dbReference type="RuleBase" id="RU369014"/>
    </source>
</evidence>
<feature type="region of interest" description="Disordered" evidence="7">
    <location>
        <begin position="288"/>
        <end position="316"/>
    </location>
</feature>
<organism evidence="9 10">
    <name type="scientific">Triplophysa tibetana</name>
    <dbReference type="NCBI Taxonomy" id="1572043"/>
    <lineage>
        <taxon>Eukaryota</taxon>
        <taxon>Metazoa</taxon>
        <taxon>Chordata</taxon>
        <taxon>Craniata</taxon>
        <taxon>Vertebrata</taxon>
        <taxon>Euteleostomi</taxon>
        <taxon>Actinopterygii</taxon>
        <taxon>Neopterygii</taxon>
        <taxon>Teleostei</taxon>
        <taxon>Ostariophysi</taxon>
        <taxon>Cypriniformes</taxon>
        <taxon>Nemacheilidae</taxon>
        <taxon>Triplophysa</taxon>
    </lineage>
</organism>
<evidence type="ECO:0000256" key="3">
    <source>
        <dbReference type="ARBA" id="ARBA00022771"/>
    </source>
</evidence>
<keyword evidence="10" id="KW-1185">Reference proteome</keyword>
<accession>A0A5A9MZB2</accession>
<feature type="compositionally biased region" description="Low complexity" evidence="7">
    <location>
        <begin position="297"/>
        <end position="316"/>
    </location>
</feature>
<evidence type="ECO:0000313" key="10">
    <source>
        <dbReference type="Proteomes" id="UP000324632"/>
    </source>
</evidence>
<dbReference type="PROSITE" id="PS50103">
    <property type="entry name" value="ZF_C3H1"/>
    <property type="match status" value="2"/>
</dbReference>
<name>A0A5A9MZB2_9TELE</name>
<comment type="subcellular location">
    <subcellularLocation>
        <location evidence="6">Nucleus</location>
    </subcellularLocation>
    <subcellularLocation>
        <location evidence="6">Cytoplasm</location>
    </subcellularLocation>
</comment>
<dbReference type="PANTHER" id="PTHR12547">
    <property type="entry name" value="CCCH ZINC FINGER/TIS11-RELATED"/>
    <property type="match status" value="1"/>
</dbReference>
<keyword evidence="4 5" id="KW-0862">Zinc</keyword>
<keyword evidence="6" id="KW-0963">Cytoplasm</keyword>
<dbReference type="InterPro" id="IPR000571">
    <property type="entry name" value="Znf_CCCH"/>
</dbReference>
<reference evidence="9 10" key="1">
    <citation type="journal article" date="2019" name="Mol. Ecol. Resour.">
        <title>Chromosome-level genome assembly of Triplophysa tibetana, a fish adapted to the harsh high-altitude environment of the Tibetan Plateau.</title>
        <authorList>
            <person name="Yang X."/>
            <person name="Liu H."/>
            <person name="Ma Z."/>
            <person name="Zou Y."/>
            <person name="Zou M."/>
            <person name="Mao Y."/>
            <person name="Li X."/>
            <person name="Wang H."/>
            <person name="Chen T."/>
            <person name="Wang W."/>
            <person name="Yang R."/>
        </authorList>
    </citation>
    <scope>NUCLEOTIDE SEQUENCE [LARGE SCALE GENOMIC DNA]</scope>
    <source>
        <strain evidence="9">TTIB1903HZAU</strain>
        <tissue evidence="9">Muscle</tissue>
    </source>
</reference>
<comment type="function">
    <text evidence="6">Zinc-finger RNA-binding protein that destabilizes several cytoplasmic AU-rich element (ARE)-containing mRNA transcripts by promoting their poly(A) tail removal or deadenylation, and hence provide a mechanism for attenuating protein synthesis. Acts as a 3'-untranslated region (UTR) ARE mRNA-binding adapter protein to communicate signaling events to the mRNA decay machinery. Functions by recruiting the CCR4-NOT deadenylase complex and probably other components of the cytoplasmic RNA decay machinery to the bound ARE-containing mRNAs, and hence promotes ARE-mediated mRNA deadenylation and decay processes. Binds to 3'-UTR ARE of numerous mRNAs.</text>
</comment>
<keyword evidence="3 5" id="KW-0863">Zinc-finger</keyword>
<dbReference type="GO" id="GO:0061158">
    <property type="term" value="P:3'-UTR-mediated mRNA destabilization"/>
    <property type="evidence" value="ECO:0007669"/>
    <property type="project" value="UniProtKB-UniRule"/>
</dbReference>
<dbReference type="FunFam" id="4.10.1000.10:FF:000002">
    <property type="entry name" value="Zinc finger protein 36, C3H1 type-like 1"/>
    <property type="match status" value="1"/>
</dbReference>
<feature type="domain" description="C3H1-type" evidence="8">
    <location>
        <begin position="142"/>
        <end position="170"/>
    </location>
</feature>
<keyword evidence="6" id="KW-0539">Nucleus</keyword>
<feature type="zinc finger region" description="C3H1-type" evidence="5">
    <location>
        <begin position="104"/>
        <end position="132"/>
    </location>
</feature>
<evidence type="ECO:0000256" key="2">
    <source>
        <dbReference type="ARBA" id="ARBA00022737"/>
    </source>
</evidence>
<evidence type="ECO:0000256" key="5">
    <source>
        <dbReference type="PROSITE-ProRule" id="PRU00723"/>
    </source>
</evidence>
<evidence type="ECO:0000256" key="7">
    <source>
        <dbReference type="SAM" id="MobiDB-lite"/>
    </source>
</evidence>
<dbReference type="InterPro" id="IPR036855">
    <property type="entry name" value="Znf_CCCH_sf"/>
</dbReference>
<evidence type="ECO:0000256" key="1">
    <source>
        <dbReference type="ARBA" id="ARBA00022723"/>
    </source>
</evidence>
<dbReference type="PANTHER" id="PTHR12547:SF157">
    <property type="entry name" value="MRNA DECAY ACTIVATOR PROTEIN ZFP36"/>
    <property type="match status" value="1"/>
</dbReference>
<feature type="domain" description="C3H1-type" evidence="8">
    <location>
        <begin position="104"/>
        <end position="132"/>
    </location>
</feature>
<dbReference type="SUPFAM" id="SSF90229">
    <property type="entry name" value="CCCH zinc finger"/>
    <property type="match status" value="2"/>
</dbReference>
<evidence type="ECO:0000256" key="4">
    <source>
        <dbReference type="ARBA" id="ARBA00022833"/>
    </source>
</evidence>
<keyword evidence="2 6" id="KW-0677">Repeat</keyword>
<feature type="zinc finger region" description="C3H1-type" evidence="5">
    <location>
        <begin position="142"/>
        <end position="170"/>
    </location>
</feature>
<dbReference type="GO" id="GO:1900153">
    <property type="term" value="P:positive regulation of nuclear-transcribed mRNA catabolic process, deadenylation-dependent decay"/>
    <property type="evidence" value="ECO:0007669"/>
    <property type="project" value="UniProtKB-UniRule"/>
</dbReference>
<comment type="subunit">
    <text evidence="6">Associates with the cytoplasmic CCR4-NOT deadenylase complex to trigger ARE-containing mRNA deadenylation and decay processes.</text>
</comment>
<keyword evidence="6" id="KW-0687">Ribonucleoprotein</keyword>
<dbReference type="AlphaFoldDB" id="A0A5A9MZB2"/>
<gene>
    <name evidence="9" type="ORF">E1301_Tti015725</name>
</gene>
<evidence type="ECO:0000259" key="8">
    <source>
        <dbReference type="PROSITE" id="PS50103"/>
    </source>
</evidence>
<dbReference type="InterPro" id="IPR045877">
    <property type="entry name" value="ZFP36-like"/>
</dbReference>
<sequence length="329" mass="36410">MSDSMGESLIRNLINLGLDEAFNVTLSRPFPSKSISSERLTDDLNGWSKDAWSDIAPGKPQYPLKPDRSMSLTDSTLTTFSRMMPNDVPPPPGFPPLATLPSNRYKTELCRSFQEHGDCKYGSKCQFAHGEFELRGLNRHPKYKTQACRTFYQFGYCPYGPRCHFIHEERSSLKDPADHNPRLLRQSVSFAGFSGPRSTSPPSYEPLGFTRAPSVSPPPAEILSPVFNDSREMFPFSRYSSGDISNAPFSAEPRCVCGHGNNSGNGLYAKEERNKAFVTVNLQRFPSEDSLSDRDSYSSTGSSSGSESPSFDSSGGKRLSVFARMSVSD</sequence>
<evidence type="ECO:0000313" key="9">
    <source>
        <dbReference type="EMBL" id="KAA0702376.1"/>
    </source>
</evidence>
<dbReference type="GO" id="GO:0005634">
    <property type="term" value="C:nucleus"/>
    <property type="evidence" value="ECO:0007669"/>
    <property type="project" value="UniProtKB-SubCell"/>
</dbReference>
<proteinExistence type="predicted"/>